<dbReference type="PROSITE" id="PS00138">
    <property type="entry name" value="SUBTILASE_SER"/>
    <property type="match status" value="1"/>
</dbReference>
<dbReference type="InterPro" id="IPR036852">
    <property type="entry name" value="Peptidase_S8/S53_dom_sf"/>
</dbReference>
<dbReference type="GO" id="GO:0004252">
    <property type="term" value="F:serine-type endopeptidase activity"/>
    <property type="evidence" value="ECO:0007669"/>
    <property type="project" value="InterPro"/>
</dbReference>
<evidence type="ECO:0000313" key="7">
    <source>
        <dbReference type="Proteomes" id="UP000612893"/>
    </source>
</evidence>
<keyword evidence="1" id="KW-0645">Protease</keyword>
<dbReference type="AlphaFoldDB" id="A0A934KAR4"/>
<evidence type="ECO:0000256" key="4">
    <source>
        <dbReference type="SAM" id="MobiDB-lite"/>
    </source>
</evidence>
<dbReference type="InterPro" id="IPR023828">
    <property type="entry name" value="Peptidase_S8_Ser-AS"/>
</dbReference>
<evidence type="ECO:0000256" key="2">
    <source>
        <dbReference type="ARBA" id="ARBA00022801"/>
    </source>
</evidence>
<dbReference type="InterPro" id="IPR050819">
    <property type="entry name" value="Tripeptidyl-peptidase_I"/>
</dbReference>
<keyword evidence="2" id="KW-0378">Hydrolase</keyword>
<comment type="caution">
    <text evidence="6">The sequence shown here is derived from an EMBL/GenBank/DDBJ whole genome shotgun (WGS) entry which is preliminary data.</text>
</comment>
<name>A0A934KAR4_9BACT</name>
<gene>
    <name evidence="6" type="ORF">JF922_19785</name>
</gene>
<organism evidence="6 7">
    <name type="scientific">Candidatus Nephthysia bennettiae</name>
    <dbReference type="NCBI Taxonomy" id="3127016"/>
    <lineage>
        <taxon>Bacteria</taxon>
        <taxon>Bacillati</taxon>
        <taxon>Candidatus Dormiibacterota</taxon>
        <taxon>Candidatus Dormibacteria</taxon>
        <taxon>Candidatus Dormibacterales</taxon>
        <taxon>Candidatus Dormibacteraceae</taxon>
        <taxon>Candidatus Nephthysia</taxon>
    </lineage>
</organism>
<dbReference type="PROSITE" id="PS51695">
    <property type="entry name" value="SEDOLISIN"/>
    <property type="match status" value="1"/>
</dbReference>
<keyword evidence="3" id="KW-0720">Serine protease</keyword>
<dbReference type="SUPFAM" id="SSF52743">
    <property type="entry name" value="Subtilisin-like"/>
    <property type="match status" value="1"/>
</dbReference>
<evidence type="ECO:0000259" key="5">
    <source>
        <dbReference type="PROSITE" id="PS51695"/>
    </source>
</evidence>
<reference evidence="6" key="1">
    <citation type="submission" date="2020-10" db="EMBL/GenBank/DDBJ databases">
        <title>Ca. Dormibacterota MAGs.</title>
        <authorList>
            <person name="Montgomery K."/>
        </authorList>
    </citation>
    <scope>NUCLEOTIDE SEQUENCE [LARGE SCALE GENOMIC DNA]</scope>
    <source>
        <strain evidence="6">SC8812_S17_10</strain>
    </source>
</reference>
<protein>
    <recommendedName>
        <fullName evidence="5">Peptidase S53 domain-containing protein</fullName>
    </recommendedName>
</protein>
<evidence type="ECO:0000313" key="6">
    <source>
        <dbReference type="EMBL" id="MBJ7600302.1"/>
    </source>
</evidence>
<dbReference type="PANTHER" id="PTHR14218">
    <property type="entry name" value="PROTEASE S8 TRIPEPTIDYL PEPTIDASE I CLN2"/>
    <property type="match status" value="1"/>
</dbReference>
<sequence length="173" mass="18262">MFQTPQGTYQKEAAWGNPISEAGTGGGLSQHFKRPAYQKGPGVDNQFSNGNRQVPDVAAVADQNTGYHVVLGGRDHQIGGTSAAAPLWAAVTALIDQDFQKRGLKPVGFANPALYWMAQNGSQLPSPPFHQVTEGNNLAYLAAPGWNYCTGLGSLQAGALESAFEAYQRQGGA</sequence>
<dbReference type="InterPro" id="IPR030400">
    <property type="entry name" value="Sedolisin_dom"/>
</dbReference>
<keyword evidence="7" id="KW-1185">Reference proteome</keyword>
<dbReference type="EMBL" id="JAEKNR010000198">
    <property type="protein sequence ID" value="MBJ7600302.1"/>
    <property type="molecule type" value="Genomic_DNA"/>
</dbReference>
<dbReference type="GO" id="GO:0006508">
    <property type="term" value="P:proteolysis"/>
    <property type="evidence" value="ECO:0007669"/>
    <property type="project" value="UniProtKB-KW"/>
</dbReference>
<dbReference type="Proteomes" id="UP000612893">
    <property type="component" value="Unassembled WGS sequence"/>
</dbReference>
<accession>A0A934KAR4</accession>
<feature type="domain" description="Peptidase S53" evidence="5">
    <location>
        <begin position="1"/>
        <end position="167"/>
    </location>
</feature>
<feature type="region of interest" description="Disordered" evidence="4">
    <location>
        <begin position="1"/>
        <end position="51"/>
    </location>
</feature>
<proteinExistence type="predicted"/>
<evidence type="ECO:0000256" key="3">
    <source>
        <dbReference type="ARBA" id="ARBA00022825"/>
    </source>
</evidence>
<evidence type="ECO:0000256" key="1">
    <source>
        <dbReference type="ARBA" id="ARBA00022670"/>
    </source>
</evidence>
<dbReference type="GO" id="GO:0008240">
    <property type="term" value="F:tripeptidyl-peptidase activity"/>
    <property type="evidence" value="ECO:0007669"/>
    <property type="project" value="TreeGrafter"/>
</dbReference>
<dbReference type="Gene3D" id="3.40.50.200">
    <property type="entry name" value="Peptidase S8/S53 domain"/>
    <property type="match status" value="1"/>
</dbReference>
<dbReference type="PANTHER" id="PTHR14218:SF15">
    <property type="entry name" value="TRIPEPTIDYL-PEPTIDASE 1"/>
    <property type="match status" value="1"/>
</dbReference>